<dbReference type="PANTHER" id="PTHR10357:SF205">
    <property type="entry name" value="O-GLYCOSYL HYDROLASE FAMILY 13"/>
    <property type="match status" value="1"/>
</dbReference>
<dbReference type="Gene3D" id="3.20.20.80">
    <property type="entry name" value="Glycosidases"/>
    <property type="match status" value="2"/>
</dbReference>
<organism evidence="3 4">
    <name type="scientific">Alloprevotella tannerae</name>
    <dbReference type="NCBI Taxonomy" id="76122"/>
    <lineage>
        <taxon>Bacteria</taxon>
        <taxon>Pseudomonadati</taxon>
        <taxon>Bacteroidota</taxon>
        <taxon>Bacteroidia</taxon>
        <taxon>Bacteroidales</taxon>
        <taxon>Prevotellaceae</taxon>
        <taxon>Alloprevotella</taxon>
    </lineage>
</organism>
<feature type="signal peptide" evidence="1">
    <location>
        <begin position="1"/>
        <end position="19"/>
    </location>
</feature>
<dbReference type="CDD" id="cd11349">
    <property type="entry name" value="AmyAc_3"/>
    <property type="match status" value="1"/>
</dbReference>
<dbReference type="Gene3D" id="2.60.40.1180">
    <property type="entry name" value="Golgi alpha-mannosidase II"/>
    <property type="match status" value="1"/>
</dbReference>
<dbReference type="EMBL" id="JABZGR010000037">
    <property type="protein sequence ID" value="MBF0971075.1"/>
    <property type="molecule type" value="Genomic_DNA"/>
</dbReference>
<name>A0A929RXF8_9BACT</name>
<dbReference type="SUPFAM" id="SSF51445">
    <property type="entry name" value="(Trans)glycosidases"/>
    <property type="match status" value="1"/>
</dbReference>
<gene>
    <name evidence="3" type="ORF">HXK21_08565</name>
</gene>
<sequence length="569" mass="64832">MNYRLLLIALSFFSLTTMAQINIYQVLPRLYGNTRNNNINNGTLAENGCGKFVDFTSSRLKKLQQNGYTHIWYTGLIAHATQTVYQNLPQDNPEVVKGKAGSPYAIKDYYDVDPDLATITQNRMQEFEALVERTHKAGLKMLIDFVPNHVSRQYHSIARPKGTSDLGQNDDITKAFDSTNNFYYCPNEPLKLNNILGHEGSYKESPAKATGNDRFDAEPNKNDWYETIKLNYGVNYFDNRSKHFDPIPDTWVKMTDILRYWAQKGVDGFRCDMAEMVPVEFWNYALSRLKADYPHLIFIAEVYNPAEYRNYLHQGKFDYLYDKVGLYDTLRSVVCGQSSASAITSCWQAIDDIRPHMLNFLENHDEQRIASDFFATNPFKALPALVVSTCLGNNPFMVYAGQELGERGMDDEGFSGCDGRTTIFDYWTASSYLKLLKGKASYTSNEKKLSDYYTKLLQIRRDTPAISQGKMFDLMYVNNTRTNNFNPDKQYAFLRSDGKHHILIVANFDATPTQVGVCIPAHAFDYLSLKAGKRKAKDLLTGEKCMLDLQQDKIVSLSLPAYGATLLSF</sequence>
<dbReference type="Proteomes" id="UP000704068">
    <property type="component" value="Unassembled WGS sequence"/>
</dbReference>
<feature type="chain" id="PRO_5037956765" evidence="1">
    <location>
        <begin position="20"/>
        <end position="569"/>
    </location>
</feature>
<reference evidence="3" key="1">
    <citation type="submission" date="2020-04" db="EMBL/GenBank/DDBJ databases">
        <title>Deep metagenomics examines the oral microbiome during advanced dental caries in children, revealing novel taxa and co-occurrences with host molecules.</title>
        <authorList>
            <person name="Baker J.L."/>
            <person name="Morton J.T."/>
            <person name="Dinis M."/>
            <person name="Alvarez R."/>
            <person name="Tran N.C."/>
            <person name="Knight R."/>
            <person name="Edlund A."/>
        </authorList>
    </citation>
    <scope>NUCLEOTIDE SEQUENCE</scope>
    <source>
        <strain evidence="3">JCVI_34_bin.1</strain>
    </source>
</reference>
<dbReference type="InterPro" id="IPR017853">
    <property type="entry name" value="GH"/>
</dbReference>
<evidence type="ECO:0000313" key="3">
    <source>
        <dbReference type="EMBL" id="MBF0971075.1"/>
    </source>
</evidence>
<dbReference type="GO" id="GO:0009313">
    <property type="term" value="P:oligosaccharide catabolic process"/>
    <property type="evidence" value="ECO:0007669"/>
    <property type="project" value="TreeGrafter"/>
</dbReference>
<keyword evidence="1" id="KW-0732">Signal</keyword>
<dbReference type="Pfam" id="PF00128">
    <property type="entry name" value="Alpha-amylase"/>
    <property type="match status" value="1"/>
</dbReference>
<dbReference type="SUPFAM" id="SSF51011">
    <property type="entry name" value="Glycosyl hydrolase domain"/>
    <property type="match status" value="1"/>
</dbReference>
<feature type="domain" description="Glycosyl hydrolase family 13 catalytic" evidence="2">
    <location>
        <begin position="25"/>
        <end position="460"/>
    </location>
</feature>
<evidence type="ECO:0000313" key="4">
    <source>
        <dbReference type="Proteomes" id="UP000704068"/>
    </source>
</evidence>
<dbReference type="GO" id="GO:0004556">
    <property type="term" value="F:alpha-amylase activity"/>
    <property type="evidence" value="ECO:0007669"/>
    <property type="project" value="TreeGrafter"/>
</dbReference>
<dbReference type="InterPro" id="IPR013780">
    <property type="entry name" value="Glyco_hydro_b"/>
</dbReference>
<dbReference type="PANTHER" id="PTHR10357">
    <property type="entry name" value="ALPHA-AMYLASE FAMILY MEMBER"/>
    <property type="match status" value="1"/>
</dbReference>
<evidence type="ECO:0000259" key="2">
    <source>
        <dbReference type="SMART" id="SM00642"/>
    </source>
</evidence>
<accession>A0A929RXF8</accession>
<dbReference type="InterPro" id="IPR006047">
    <property type="entry name" value="GH13_cat_dom"/>
</dbReference>
<dbReference type="SMART" id="SM00642">
    <property type="entry name" value="Aamy"/>
    <property type="match status" value="1"/>
</dbReference>
<protein>
    <submittedName>
        <fullName evidence="3">Alpha-amylase</fullName>
    </submittedName>
</protein>
<proteinExistence type="predicted"/>
<dbReference type="AlphaFoldDB" id="A0A929RXF8"/>
<evidence type="ECO:0000256" key="1">
    <source>
        <dbReference type="SAM" id="SignalP"/>
    </source>
</evidence>
<comment type="caution">
    <text evidence="3">The sequence shown here is derived from an EMBL/GenBank/DDBJ whole genome shotgun (WGS) entry which is preliminary data.</text>
</comment>